<comment type="caution">
    <text evidence="3">The sequence shown here is derived from an EMBL/GenBank/DDBJ whole genome shotgun (WGS) entry which is preliminary data.</text>
</comment>
<accession>A0A934LZA2</accession>
<keyword evidence="4" id="KW-1185">Reference proteome</keyword>
<dbReference type="EMBL" id="JAEIJD010000001">
    <property type="protein sequence ID" value="MBI6628453.1"/>
    <property type="molecule type" value="Genomic_DNA"/>
</dbReference>
<proteinExistence type="inferred from homology"/>
<evidence type="ECO:0000256" key="2">
    <source>
        <dbReference type="HAMAP-Rule" id="MF_00489"/>
    </source>
</evidence>
<gene>
    <name evidence="3" type="ORF">JAO82_01050</name>
</gene>
<dbReference type="Pfam" id="PF02639">
    <property type="entry name" value="DUF188"/>
    <property type="match status" value="1"/>
</dbReference>
<dbReference type="InterPro" id="IPR003791">
    <property type="entry name" value="UPF0178"/>
</dbReference>
<dbReference type="PANTHER" id="PTHR35146">
    <property type="entry name" value="UPF0178 PROTEIN YAII"/>
    <property type="match status" value="1"/>
</dbReference>
<dbReference type="HAMAP" id="MF_00489">
    <property type="entry name" value="UPF0178"/>
    <property type="match status" value="1"/>
</dbReference>
<dbReference type="RefSeq" id="WP_198684470.1">
    <property type="nucleotide sequence ID" value="NZ_JAEIJD010000001.1"/>
</dbReference>
<dbReference type="AlphaFoldDB" id="A0A934LZA2"/>
<protein>
    <recommendedName>
        <fullName evidence="2">UPF0178 protein JAO82_01050</fullName>
    </recommendedName>
</protein>
<evidence type="ECO:0000256" key="1">
    <source>
        <dbReference type="ARBA" id="ARBA00008522"/>
    </source>
</evidence>
<dbReference type="Proteomes" id="UP000613255">
    <property type="component" value="Unassembled WGS sequence"/>
</dbReference>
<evidence type="ECO:0000313" key="4">
    <source>
        <dbReference type="Proteomes" id="UP000613255"/>
    </source>
</evidence>
<dbReference type="NCBIfam" id="NF001095">
    <property type="entry name" value="PRK00124.1"/>
    <property type="match status" value="1"/>
</dbReference>
<comment type="similarity">
    <text evidence="1 2">Belongs to the UPF0178 family.</text>
</comment>
<name>A0A934LZA2_9RHOB</name>
<organism evidence="3 4">
    <name type="scientific">Pontibaca salina</name>
    <dbReference type="NCBI Taxonomy" id="2795731"/>
    <lineage>
        <taxon>Bacteria</taxon>
        <taxon>Pseudomonadati</taxon>
        <taxon>Pseudomonadota</taxon>
        <taxon>Alphaproteobacteria</taxon>
        <taxon>Rhodobacterales</taxon>
        <taxon>Roseobacteraceae</taxon>
        <taxon>Pontibaca</taxon>
    </lineage>
</organism>
<reference evidence="3" key="1">
    <citation type="submission" date="2020-12" db="EMBL/GenBank/DDBJ databases">
        <title>Pontibaca salina gen. nov., sp. nov., isolated from marine sediment.</title>
        <authorList>
            <person name="Bo J."/>
            <person name="Wang S."/>
            <person name="Song X."/>
            <person name="Du Z."/>
        </authorList>
    </citation>
    <scope>NUCLEOTIDE SEQUENCE</scope>
    <source>
        <strain evidence="3">S1109L</strain>
    </source>
</reference>
<evidence type="ECO:0000313" key="3">
    <source>
        <dbReference type="EMBL" id="MBI6628453.1"/>
    </source>
</evidence>
<dbReference type="PANTHER" id="PTHR35146:SF1">
    <property type="entry name" value="UPF0178 PROTEIN YAII"/>
    <property type="match status" value="1"/>
</dbReference>
<sequence>MVALYIDGDSCPVKGEAERVATRHGLQMYLVSNGGLRPSANPLVETVIVDEGADEADMWIAERCGVDDVVVTADIPLAAKCVAAGARVLRHDGSALTQANIGQQLAMRDLMTDLRAANPLNTVGGGGRPFTRADKSRFLDALEQEIRAAVRSQSSHVTPRNG</sequence>